<name>A0A2P2Q7X6_RHIMU</name>
<sequence>MPSAAWSMKTKTMELIKKMPASDL</sequence>
<proteinExistence type="predicted"/>
<reference evidence="1" key="1">
    <citation type="submission" date="2018-02" db="EMBL/GenBank/DDBJ databases">
        <title>Rhizophora mucronata_Transcriptome.</title>
        <authorList>
            <person name="Meera S.P."/>
            <person name="Sreeshan A."/>
            <person name="Augustine A."/>
        </authorList>
    </citation>
    <scope>NUCLEOTIDE SEQUENCE</scope>
    <source>
        <tissue evidence="1">Leaf</tissue>
    </source>
</reference>
<organism evidence="1">
    <name type="scientific">Rhizophora mucronata</name>
    <name type="common">Asiatic mangrove</name>
    <dbReference type="NCBI Taxonomy" id="61149"/>
    <lineage>
        <taxon>Eukaryota</taxon>
        <taxon>Viridiplantae</taxon>
        <taxon>Streptophyta</taxon>
        <taxon>Embryophyta</taxon>
        <taxon>Tracheophyta</taxon>
        <taxon>Spermatophyta</taxon>
        <taxon>Magnoliopsida</taxon>
        <taxon>eudicotyledons</taxon>
        <taxon>Gunneridae</taxon>
        <taxon>Pentapetalae</taxon>
        <taxon>rosids</taxon>
        <taxon>fabids</taxon>
        <taxon>Malpighiales</taxon>
        <taxon>Rhizophoraceae</taxon>
        <taxon>Rhizophora</taxon>
    </lineage>
</organism>
<dbReference type="AlphaFoldDB" id="A0A2P2Q7X6"/>
<evidence type="ECO:0000313" key="1">
    <source>
        <dbReference type="EMBL" id="MBX63088.1"/>
    </source>
</evidence>
<protein>
    <submittedName>
        <fullName evidence="1">Uncharacterized protein</fullName>
    </submittedName>
</protein>
<accession>A0A2P2Q7X6</accession>
<dbReference type="EMBL" id="GGEC01082604">
    <property type="protein sequence ID" value="MBX63088.1"/>
    <property type="molecule type" value="Transcribed_RNA"/>
</dbReference>